<feature type="domain" description="Fucosyltransferase C-terminal" evidence="13">
    <location>
        <begin position="214"/>
        <end position="394"/>
    </location>
</feature>
<evidence type="ECO:0000256" key="10">
    <source>
        <dbReference type="ARBA" id="ARBA00023136"/>
    </source>
</evidence>
<reference evidence="15" key="1">
    <citation type="submission" date="2020-11" db="EMBL/GenBank/DDBJ databases">
        <authorList>
            <person name="Whiteford S."/>
        </authorList>
    </citation>
    <scope>NUCLEOTIDE SEQUENCE</scope>
</reference>
<dbReference type="PANTHER" id="PTHR48438">
    <property type="entry name" value="ALPHA-(1,3)-FUCOSYLTRANSFERASE C-RELATED"/>
    <property type="match status" value="1"/>
</dbReference>
<accession>A0A8S4FK75</accession>
<protein>
    <recommendedName>
        <fullName evidence="12">Fucosyltransferase</fullName>
        <ecNumber evidence="12">2.4.1.-</ecNumber>
    </recommendedName>
</protein>
<evidence type="ECO:0000256" key="1">
    <source>
        <dbReference type="ARBA" id="ARBA00004447"/>
    </source>
</evidence>
<evidence type="ECO:0000256" key="5">
    <source>
        <dbReference type="ARBA" id="ARBA00022679"/>
    </source>
</evidence>
<dbReference type="Proteomes" id="UP000653454">
    <property type="component" value="Unassembled WGS sequence"/>
</dbReference>
<evidence type="ECO:0000256" key="11">
    <source>
        <dbReference type="ARBA" id="ARBA00023180"/>
    </source>
</evidence>
<keyword evidence="4 12" id="KW-0328">Glycosyltransferase</keyword>
<dbReference type="Pfam" id="PF17039">
    <property type="entry name" value="Glyco_tran_10_N"/>
    <property type="match status" value="1"/>
</dbReference>
<evidence type="ECO:0000256" key="7">
    <source>
        <dbReference type="ARBA" id="ARBA00022968"/>
    </source>
</evidence>
<evidence type="ECO:0000256" key="9">
    <source>
        <dbReference type="ARBA" id="ARBA00023034"/>
    </source>
</evidence>
<dbReference type="EMBL" id="CAJHNJ030000036">
    <property type="protein sequence ID" value="CAG9128882.1"/>
    <property type="molecule type" value="Genomic_DNA"/>
</dbReference>
<comment type="caution">
    <text evidence="15">The sequence shown here is derived from an EMBL/GenBank/DDBJ whole genome shotgun (WGS) entry which is preliminary data.</text>
</comment>
<dbReference type="InterPro" id="IPR001503">
    <property type="entry name" value="Glyco_trans_10"/>
</dbReference>
<dbReference type="InterPro" id="IPR055270">
    <property type="entry name" value="Glyco_tran_10_C"/>
</dbReference>
<name>A0A8S4FK75_PLUXY</name>
<evidence type="ECO:0000259" key="13">
    <source>
        <dbReference type="Pfam" id="PF00852"/>
    </source>
</evidence>
<evidence type="ECO:0000256" key="8">
    <source>
        <dbReference type="ARBA" id="ARBA00022989"/>
    </source>
</evidence>
<dbReference type="InterPro" id="IPR038577">
    <property type="entry name" value="GT10-like_C_sf"/>
</dbReference>
<keyword evidence="11" id="KW-0325">Glycoprotein</keyword>
<evidence type="ECO:0000256" key="2">
    <source>
        <dbReference type="ARBA" id="ARBA00004922"/>
    </source>
</evidence>
<evidence type="ECO:0000256" key="12">
    <source>
        <dbReference type="RuleBase" id="RU003832"/>
    </source>
</evidence>
<feature type="domain" description="Fucosyltransferase N-terminal" evidence="14">
    <location>
        <begin position="57"/>
        <end position="177"/>
    </location>
</feature>
<dbReference type="GO" id="GO:0032580">
    <property type="term" value="C:Golgi cisterna membrane"/>
    <property type="evidence" value="ECO:0007669"/>
    <property type="project" value="UniProtKB-SubCell"/>
</dbReference>
<dbReference type="PANTHER" id="PTHR48438:SF1">
    <property type="entry name" value="ALPHA-(1,3)-FUCOSYLTRANSFERASE C-RELATED"/>
    <property type="match status" value="1"/>
</dbReference>
<dbReference type="EC" id="2.4.1.-" evidence="12"/>
<dbReference type="Gene3D" id="3.40.50.11660">
    <property type="entry name" value="Glycosyl transferase family 10, C-terminal domain"/>
    <property type="match status" value="1"/>
</dbReference>
<keyword evidence="9 12" id="KW-0333">Golgi apparatus</keyword>
<keyword evidence="8 12" id="KW-1133">Transmembrane helix</keyword>
<keyword evidence="5 12" id="KW-0808">Transferase</keyword>
<comment type="subcellular location">
    <subcellularLocation>
        <location evidence="1 12">Golgi apparatus</location>
        <location evidence="1 12">Golgi stack membrane</location>
        <topology evidence="1 12">Single-pass type II membrane protein</topology>
    </subcellularLocation>
</comment>
<organism evidence="15 16">
    <name type="scientific">Plutella xylostella</name>
    <name type="common">Diamondback moth</name>
    <name type="synonym">Plutella maculipennis</name>
    <dbReference type="NCBI Taxonomy" id="51655"/>
    <lineage>
        <taxon>Eukaryota</taxon>
        <taxon>Metazoa</taxon>
        <taxon>Ecdysozoa</taxon>
        <taxon>Arthropoda</taxon>
        <taxon>Hexapoda</taxon>
        <taxon>Insecta</taxon>
        <taxon>Pterygota</taxon>
        <taxon>Neoptera</taxon>
        <taxon>Endopterygota</taxon>
        <taxon>Lepidoptera</taxon>
        <taxon>Glossata</taxon>
        <taxon>Ditrysia</taxon>
        <taxon>Yponomeutoidea</taxon>
        <taxon>Plutellidae</taxon>
        <taxon>Plutella</taxon>
    </lineage>
</organism>
<keyword evidence="7" id="KW-0735">Signal-anchor</keyword>
<dbReference type="InterPro" id="IPR031481">
    <property type="entry name" value="Glyco_tran_10_N"/>
</dbReference>
<evidence type="ECO:0000256" key="6">
    <source>
        <dbReference type="ARBA" id="ARBA00022692"/>
    </source>
</evidence>
<evidence type="ECO:0000256" key="3">
    <source>
        <dbReference type="ARBA" id="ARBA00008919"/>
    </source>
</evidence>
<evidence type="ECO:0000259" key="14">
    <source>
        <dbReference type="Pfam" id="PF17039"/>
    </source>
</evidence>
<comment type="pathway">
    <text evidence="2">Protein modification; protein glycosylation.</text>
</comment>
<keyword evidence="16" id="KW-1185">Reference proteome</keyword>
<dbReference type="SUPFAM" id="SSF53756">
    <property type="entry name" value="UDP-Glycosyltransferase/glycogen phosphorylase"/>
    <property type="match status" value="1"/>
</dbReference>
<evidence type="ECO:0000313" key="16">
    <source>
        <dbReference type="Proteomes" id="UP000653454"/>
    </source>
</evidence>
<keyword evidence="6 12" id="KW-0812">Transmembrane</keyword>
<feature type="transmembrane region" description="Helical" evidence="12">
    <location>
        <begin position="16"/>
        <end position="36"/>
    </location>
</feature>
<dbReference type="AlphaFoldDB" id="A0A8S4FK75"/>
<evidence type="ECO:0000313" key="15">
    <source>
        <dbReference type="EMBL" id="CAG9128882.1"/>
    </source>
</evidence>
<dbReference type="GO" id="GO:0008417">
    <property type="term" value="F:fucosyltransferase activity"/>
    <property type="evidence" value="ECO:0007669"/>
    <property type="project" value="InterPro"/>
</dbReference>
<comment type="similarity">
    <text evidence="3 12">Belongs to the glycosyltransferase 10 family.</text>
</comment>
<dbReference type="Pfam" id="PF00852">
    <property type="entry name" value="Glyco_transf_10"/>
    <property type="match status" value="1"/>
</dbReference>
<gene>
    <name evidence="15" type="ORF">PLXY2_LOCUS9333</name>
</gene>
<evidence type="ECO:0000256" key="4">
    <source>
        <dbReference type="ARBA" id="ARBA00022676"/>
    </source>
</evidence>
<proteinExistence type="inferred from homology"/>
<sequence length="411" mass="48356">MARRRKIKSINYSRPMLLFILCSLQIYIIIVLYLIFSHSIPLTTIFSDIQSDVNIKQMKTILLWVNNRFFPLDLFSGGTDMFKASNCSYQNCYVVKNATEFPEMSHEEYDAIIFNGCPRQNLSSDATATPLIRRPSQRYIFFQLEPPTKVPVCDILYENFFNWTVTYRFDSTIFWPFFLVKDVNNRTIGPGLNMNWINPEEMLSIDEDLAAKLRKKKKIAAWLVSNCWNFENDRVEYVHYLQQALKRYNEVVDIIGFCGNYKCPMTHMKQCEEILENDYAFYLAFENSFAQNYVTEKVLRGLQHYMIPIVYGGVNYSRFLPPGSYIDALQLGPEKLAALMHKVGHDENEYFRYFKWRNHYSFVDNVNKSTAACELCSKLNEDTETSVYTEFRKWWNHPSMNCSEINGSNDY</sequence>
<keyword evidence="10 12" id="KW-0472">Membrane</keyword>